<gene>
    <name evidence="4" type="ORF">SAMN02982917_5105</name>
</gene>
<evidence type="ECO:0000259" key="3">
    <source>
        <dbReference type="Pfam" id="PF02608"/>
    </source>
</evidence>
<dbReference type="GO" id="GO:0005886">
    <property type="term" value="C:plasma membrane"/>
    <property type="evidence" value="ECO:0007669"/>
    <property type="project" value="InterPro"/>
</dbReference>
<dbReference type="CDD" id="cd19963">
    <property type="entry name" value="PBP1_BMP-like"/>
    <property type="match status" value="1"/>
</dbReference>
<reference evidence="4 5" key="1">
    <citation type="submission" date="2017-04" db="EMBL/GenBank/DDBJ databases">
        <authorList>
            <person name="Afonso C.L."/>
            <person name="Miller P.J."/>
            <person name="Scott M.A."/>
            <person name="Spackman E."/>
            <person name="Goraichik I."/>
            <person name="Dimitrov K.M."/>
            <person name="Suarez D.L."/>
            <person name="Swayne D.E."/>
        </authorList>
    </citation>
    <scope>NUCLEOTIDE SEQUENCE [LARGE SCALE GENOMIC DNA]</scope>
    <source>
        <strain evidence="4 5">A2P</strain>
    </source>
</reference>
<name>A0A1X7H7M3_9PROT</name>
<evidence type="ECO:0000256" key="1">
    <source>
        <dbReference type="ARBA" id="ARBA00022729"/>
    </source>
</evidence>
<dbReference type="PANTHER" id="PTHR43208">
    <property type="entry name" value="ABC TRANSPORTER SUBSTRATE-BINDING PROTEIN"/>
    <property type="match status" value="1"/>
</dbReference>
<organism evidence="4 5">
    <name type="scientific">Azospirillum oryzae</name>
    <dbReference type="NCBI Taxonomy" id="286727"/>
    <lineage>
        <taxon>Bacteria</taxon>
        <taxon>Pseudomonadati</taxon>
        <taxon>Pseudomonadota</taxon>
        <taxon>Alphaproteobacteria</taxon>
        <taxon>Rhodospirillales</taxon>
        <taxon>Azospirillaceae</taxon>
        <taxon>Azospirillum</taxon>
    </lineage>
</organism>
<dbReference type="Gene3D" id="3.40.50.2300">
    <property type="match status" value="2"/>
</dbReference>
<dbReference type="STRING" id="286727.SAMN02982917_5105"/>
<dbReference type="Pfam" id="PF02608">
    <property type="entry name" value="Bmp"/>
    <property type="match status" value="1"/>
</dbReference>
<dbReference type="EMBL" id="FXAK01000007">
    <property type="protein sequence ID" value="SMF80747.1"/>
    <property type="molecule type" value="Genomic_DNA"/>
</dbReference>
<feature type="domain" description="ABC transporter substrate-binding protein PnrA-like" evidence="3">
    <location>
        <begin position="33"/>
        <end position="330"/>
    </location>
</feature>
<evidence type="ECO:0000256" key="2">
    <source>
        <dbReference type="SAM" id="SignalP"/>
    </source>
</evidence>
<proteinExistence type="predicted"/>
<feature type="chain" id="PRO_5013095458" evidence="2">
    <location>
        <begin position="30"/>
        <end position="363"/>
    </location>
</feature>
<keyword evidence="1 2" id="KW-0732">Signal</keyword>
<dbReference type="AlphaFoldDB" id="A0A1X7H7M3"/>
<protein>
    <submittedName>
        <fullName evidence="4">Nucleoside-binding protein</fullName>
    </submittedName>
</protein>
<dbReference type="InterPro" id="IPR052910">
    <property type="entry name" value="ABC-Purine-Binding"/>
</dbReference>
<feature type="signal peptide" evidence="2">
    <location>
        <begin position="1"/>
        <end position="29"/>
    </location>
</feature>
<evidence type="ECO:0000313" key="5">
    <source>
        <dbReference type="Proteomes" id="UP000192936"/>
    </source>
</evidence>
<accession>A0A1X7H7M3</accession>
<dbReference type="Proteomes" id="UP000192936">
    <property type="component" value="Unassembled WGS sequence"/>
</dbReference>
<dbReference type="PANTHER" id="PTHR43208:SF1">
    <property type="entry name" value="ABC TRANSPORTER SUBSTRATE-BINDING PROTEIN"/>
    <property type="match status" value="1"/>
</dbReference>
<evidence type="ECO:0000313" key="4">
    <source>
        <dbReference type="EMBL" id="SMF80747.1"/>
    </source>
</evidence>
<sequence>MNRRTMGKAVLGLAGAAVALSVGMGSAFAQEKLKVGFVYVGPVSDHGYSYQHDQGRLAVEKALGDKVTTTFVENVPEGADAERVIEQLAASGHKLIFTTSFGFMNPTLKVAKRHPDVKFEHATGYKRAENVATYSGRFYEARTVVGAIAGKMTKSNIIGYIGSYPIPEVVGGINAFTIALREQNPKAEVRVVWVNSWYDPGKEAEAAKALIDQGADVIVQHTDSPAPIQTAQERGLWSVGQSSDMTRFGPKSHLTAIVEDWNGYYVDRVKAVLDGTWKPIDTWGGIKTGMVELAPYNPAIPADVVKLADQIKADIVSGKRHSFQGPVKDQSGKVVIPEGKHATDEQILKMDWYVEGVQGKVPK</sequence>
<dbReference type="InterPro" id="IPR003760">
    <property type="entry name" value="PnrA-like"/>
</dbReference>